<evidence type="ECO:0000256" key="1">
    <source>
        <dbReference type="ARBA" id="ARBA00022475"/>
    </source>
</evidence>
<evidence type="ECO:0000313" key="7">
    <source>
        <dbReference type="EMBL" id="GAE36040.1"/>
    </source>
</evidence>
<accession>W4QV71</accession>
<dbReference type="RefSeq" id="WP_052013170.1">
    <property type="nucleotide sequence ID" value="NZ_BAUV01000027.1"/>
</dbReference>
<feature type="signal peptide" evidence="6">
    <location>
        <begin position="1"/>
        <end position="24"/>
    </location>
</feature>
<evidence type="ECO:0000256" key="5">
    <source>
        <dbReference type="RuleBase" id="RU362064"/>
    </source>
</evidence>
<dbReference type="Pfam" id="PF04347">
    <property type="entry name" value="FliO"/>
    <property type="match status" value="1"/>
</dbReference>
<proteinExistence type="inferred from homology"/>
<keyword evidence="7" id="KW-0282">Flagellum</keyword>
<keyword evidence="6" id="KW-0732">Signal</keyword>
<evidence type="ECO:0000256" key="3">
    <source>
        <dbReference type="ARBA" id="ARBA00022989"/>
    </source>
</evidence>
<organism evidence="7 8">
    <name type="scientific">Halalkalibacter akibai (strain ATCC 43226 / DSM 21942 / CIP 109018 / JCM 9157 / 1139)</name>
    <name type="common">Bacillus akibai</name>
    <dbReference type="NCBI Taxonomy" id="1236973"/>
    <lineage>
        <taxon>Bacteria</taxon>
        <taxon>Bacillati</taxon>
        <taxon>Bacillota</taxon>
        <taxon>Bacilli</taxon>
        <taxon>Bacillales</taxon>
        <taxon>Bacillaceae</taxon>
        <taxon>Halalkalibacter</taxon>
    </lineage>
</organism>
<comment type="caution">
    <text evidence="7">The sequence shown here is derived from an EMBL/GenBank/DDBJ whole genome shotgun (WGS) entry which is preliminary data.</text>
</comment>
<keyword evidence="5" id="KW-0975">Bacterial flagellum</keyword>
<keyword evidence="4 5" id="KW-0472">Membrane</keyword>
<keyword evidence="7" id="KW-0969">Cilium</keyword>
<keyword evidence="8" id="KW-1185">Reference proteome</keyword>
<feature type="transmembrane region" description="Helical" evidence="5">
    <location>
        <begin position="77"/>
        <end position="98"/>
    </location>
</feature>
<dbReference type="GO" id="GO:0005886">
    <property type="term" value="C:plasma membrane"/>
    <property type="evidence" value="ECO:0007669"/>
    <property type="project" value="UniProtKB-SubCell"/>
</dbReference>
<reference evidence="7 8" key="1">
    <citation type="journal article" date="2014" name="Genome Announc.">
        <title>Draft Genome Sequences of Three Alkaliphilic Bacillus Strains, Bacillus wakoensis JCM 9140T, Bacillus akibai JCM 9157T, and Bacillus hemicellulosilyticus JCM 9152T.</title>
        <authorList>
            <person name="Yuki M."/>
            <person name="Oshima K."/>
            <person name="Suda W."/>
            <person name="Oshida Y."/>
            <person name="Kitamura K."/>
            <person name="Iida T."/>
            <person name="Hattori M."/>
            <person name="Ohkuma M."/>
        </authorList>
    </citation>
    <scope>NUCLEOTIDE SEQUENCE [LARGE SCALE GENOMIC DNA]</scope>
    <source>
        <strain evidence="7 8">JCM 9157</strain>
    </source>
</reference>
<dbReference type="EMBL" id="BAUV01000027">
    <property type="protein sequence ID" value="GAE36040.1"/>
    <property type="molecule type" value="Genomic_DNA"/>
</dbReference>
<dbReference type="STRING" id="1236973.JCM9157_3185"/>
<comment type="subcellular location">
    <subcellularLocation>
        <location evidence="5">Cell membrane</location>
    </subcellularLocation>
    <subcellularLocation>
        <location evidence="5">Bacterial flagellum basal body</location>
    </subcellularLocation>
</comment>
<name>W4QV71_HALA3</name>
<sequence>MRMRLLIIALFSSTLLGLQQPVVADTTDENRRVSETLLGNESRDESETEVIVEESPNATDANESNAPADIIPEQNTFLIFAQMISALALVIVLIYLLLRFVNKRSQTFRSSQVLQNIGGVPLGANRSVQLVKVGDRLLVVGVGETIQLLREIEDKQEIEKLLNQQQEQFEQFEQPITKVVKLLSNVTAKKANSNNQSNVNNGLKAKTEQDDFKKLLSNQLKDLSKSQKKVHDAVREREE</sequence>
<dbReference type="GO" id="GO:0044781">
    <property type="term" value="P:bacterial-type flagellum organization"/>
    <property type="evidence" value="ECO:0007669"/>
    <property type="project" value="UniProtKB-UniRule"/>
</dbReference>
<dbReference type="eggNOG" id="COG3190">
    <property type="taxonomic scope" value="Bacteria"/>
</dbReference>
<dbReference type="NCBIfam" id="TIGR03500">
    <property type="entry name" value="FliO_TIGR"/>
    <property type="match status" value="1"/>
</dbReference>
<dbReference type="InterPro" id="IPR022781">
    <property type="entry name" value="Flagellar_biosynth_FliO"/>
</dbReference>
<evidence type="ECO:0000256" key="2">
    <source>
        <dbReference type="ARBA" id="ARBA00022692"/>
    </source>
</evidence>
<feature type="chain" id="PRO_5004849055" description="Flagellar protein" evidence="6">
    <location>
        <begin position="25"/>
        <end position="239"/>
    </location>
</feature>
<protein>
    <recommendedName>
        <fullName evidence="5">Flagellar protein</fullName>
    </recommendedName>
</protein>
<keyword evidence="2 5" id="KW-0812">Transmembrane</keyword>
<evidence type="ECO:0000313" key="8">
    <source>
        <dbReference type="Proteomes" id="UP000018896"/>
    </source>
</evidence>
<comment type="similarity">
    <text evidence="5">Belongs to the FliO/MopB family.</text>
</comment>
<evidence type="ECO:0000256" key="4">
    <source>
        <dbReference type="ARBA" id="ARBA00023136"/>
    </source>
</evidence>
<dbReference type="OrthoDB" id="2376965at2"/>
<keyword evidence="7" id="KW-0966">Cell projection</keyword>
<dbReference type="Proteomes" id="UP000018896">
    <property type="component" value="Unassembled WGS sequence"/>
</dbReference>
<keyword evidence="3 5" id="KW-1133">Transmembrane helix</keyword>
<gene>
    <name evidence="7" type="ORF">JCM9157_3185</name>
</gene>
<dbReference type="AlphaFoldDB" id="W4QV71"/>
<keyword evidence="1 5" id="KW-1003">Cell membrane</keyword>
<evidence type="ECO:0000256" key="6">
    <source>
        <dbReference type="SAM" id="SignalP"/>
    </source>
</evidence>
<dbReference type="GO" id="GO:0009425">
    <property type="term" value="C:bacterial-type flagellum basal body"/>
    <property type="evidence" value="ECO:0007669"/>
    <property type="project" value="UniProtKB-SubCell"/>
</dbReference>